<evidence type="ECO:0000256" key="1">
    <source>
        <dbReference type="ARBA" id="ARBA00022448"/>
    </source>
</evidence>
<protein>
    <submittedName>
        <fullName evidence="5">Phosphate ABC transporter ATP-binding component</fullName>
    </submittedName>
</protein>
<reference evidence="5 6" key="1">
    <citation type="submission" date="2015-03" db="EMBL/GenBank/DDBJ databases">
        <title>Complete genome sequence of Lactobacillus acetotolerans NBRC 13120.</title>
        <authorList>
            <person name="Toh H."/>
            <person name="Morita H."/>
            <person name="Fujita N."/>
        </authorList>
    </citation>
    <scope>NUCLEOTIDE SEQUENCE [LARGE SCALE GENOMIC DNA]</scope>
    <source>
        <strain evidence="5 6">NBRC 13120</strain>
    </source>
</reference>
<dbReference type="GO" id="GO:0005524">
    <property type="term" value="F:ATP binding"/>
    <property type="evidence" value="ECO:0007669"/>
    <property type="project" value="UniProtKB-KW"/>
</dbReference>
<evidence type="ECO:0000313" key="6">
    <source>
        <dbReference type="Proteomes" id="UP000035709"/>
    </source>
</evidence>
<dbReference type="SMART" id="SM00382">
    <property type="entry name" value="AAA"/>
    <property type="match status" value="1"/>
</dbReference>
<sequence>MKEIMTAKNVKLSYGNFEALHGIDLDLPEKQLTALIGPSGCGKSTFLRCLNRMNDDITGVKISGDIRFNGKDIYSPKMDLVALRKHVGMVFQQPTPFPFSVYDNVAYGLRIAGVKDKKLIEQRVEESLKQAAIWDETKDNLKRNAQDFSGGQQQRICIARTLAIRPEVVLLDEPTSALDPISSMEIEKTLMGLKHKYTFIMVTHNLQQASRVADQVAFLMNGNLIETGPTEKMFISPKNKVTSNYLNGRFG</sequence>
<dbReference type="AlphaFoldDB" id="A0A0D6A259"/>
<gene>
    <name evidence="5" type="ORF">LBAT_0432</name>
</gene>
<dbReference type="GO" id="GO:0016887">
    <property type="term" value="F:ATP hydrolysis activity"/>
    <property type="evidence" value="ECO:0007669"/>
    <property type="project" value="InterPro"/>
</dbReference>
<dbReference type="RefSeq" id="WP_060459244.1">
    <property type="nucleotide sequence ID" value="NZ_AP014808.1"/>
</dbReference>
<dbReference type="SUPFAM" id="SSF52540">
    <property type="entry name" value="P-loop containing nucleoside triphosphate hydrolases"/>
    <property type="match status" value="1"/>
</dbReference>
<dbReference type="InterPro" id="IPR017871">
    <property type="entry name" value="ABC_transporter-like_CS"/>
</dbReference>
<dbReference type="InterPro" id="IPR027417">
    <property type="entry name" value="P-loop_NTPase"/>
</dbReference>
<evidence type="ECO:0000313" key="5">
    <source>
        <dbReference type="EMBL" id="BAQ56821.1"/>
    </source>
</evidence>
<evidence type="ECO:0000256" key="4">
    <source>
        <dbReference type="ARBA" id="ARBA00022840"/>
    </source>
</evidence>
<dbReference type="PROSITE" id="PS00211">
    <property type="entry name" value="ABC_TRANSPORTER_1"/>
    <property type="match status" value="1"/>
</dbReference>
<name>A0A0D6A259_9LACO</name>
<evidence type="ECO:0000256" key="2">
    <source>
        <dbReference type="ARBA" id="ARBA00022592"/>
    </source>
</evidence>
<dbReference type="KEGG" id="lae:LBAT_0432"/>
<dbReference type="EMBL" id="AP014808">
    <property type="protein sequence ID" value="BAQ56821.1"/>
    <property type="molecule type" value="Genomic_DNA"/>
</dbReference>
<proteinExistence type="predicted"/>
<accession>A0A0D6A259</accession>
<organism evidence="5 6">
    <name type="scientific">Lactobacillus acetotolerans</name>
    <dbReference type="NCBI Taxonomy" id="1600"/>
    <lineage>
        <taxon>Bacteria</taxon>
        <taxon>Bacillati</taxon>
        <taxon>Bacillota</taxon>
        <taxon>Bacilli</taxon>
        <taxon>Lactobacillales</taxon>
        <taxon>Lactobacillaceae</taxon>
        <taxon>Lactobacillus</taxon>
    </lineage>
</organism>
<dbReference type="PANTHER" id="PTHR43423">
    <property type="entry name" value="ABC TRANSPORTER I FAMILY MEMBER 17"/>
    <property type="match status" value="1"/>
</dbReference>
<dbReference type="InterPro" id="IPR005670">
    <property type="entry name" value="PstB-like"/>
</dbReference>
<dbReference type="NCBIfam" id="TIGR00972">
    <property type="entry name" value="3a0107s01c2"/>
    <property type="match status" value="1"/>
</dbReference>
<keyword evidence="3" id="KW-0547">Nucleotide-binding</keyword>
<dbReference type="STRING" id="1600.LBAT_0432"/>
<dbReference type="PATRIC" id="fig|1600.4.peg.442"/>
<dbReference type="Pfam" id="PF00005">
    <property type="entry name" value="ABC_tran"/>
    <property type="match status" value="1"/>
</dbReference>
<dbReference type="Proteomes" id="UP000035709">
    <property type="component" value="Chromosome"/>
</dbReference>
<keyword evidence="4 5" id="KW-0067">ATP-binding</keyword>
<dbReference type="Gene3D" id="3.40.50.300">
    <property type="entry name" value="P-loop containing nucleotide triphosphate hydrolases"/>
    <property type="match status" value="1"/>
</dbReference>
<dbReference type="InterPro" id="IPR003593">
    <property type="entry name" value="AAA+_ATPase"/>
</dbReference>
<keyword evidence="1" id="KW-0813">Transport</keyword>
<dbReference type="PANTHER" id="PTHR43423:SF1">
    <property type="entry name" value="ABC TRANSPORTER I FAMILY MEMBER 17"/>
    <property type="match status" value="1"/>
</dbReference>
<keyword evidence="2" id="KW-0592">Phosphate transport</keyword>
<dbReference type="OrthoDB" id="9802185at2"/>
<dbReference type="GO" id="GO:0005315">
    <property type="term" value="F:phosphate transmembrane transporter activity"/>
    <property type="evidence" value="ECO:0007669"/>
    <property type="project" value="InterPro"/>
</dbReference>
<dbReference type="GO" id="GO:0016020">
    <property type="term" value="C:membrane"/>
    <property type="evidence" value="ECO:0007669"/>
    <property type="project" value="InterPro"/>
</dbReference>
<keyword evidence="6" id="KW-1185">Reference proteome</keyword>
<dbReference type="CDD" id="cd03260">
    <property type="entry name" value="ABC_PstB_phosphate_transporter"/>
    <property type="match status" value="1"/>
</dbReference>
<evidence type="ECO:0000256" key="3">
    <source>
        <dbReference type="ARBA" id="ARBA00022741"/>
    </source>
</evidence>
<dbReference type="GO" id="GO:0035435">
    <property type="term" value="P:phosphate ion transmembrane transport"/>
    <property type="evidence" value="ECO:0007669"/>
    <property type="project" value="InterPro"/>
</dbReference>
<dbReference type="PROSITE" id="PS50893">
    <property type="entry name" value="ABC_TRANSPORTER_2"/>
    <property type="match status" value="1"/>
</dbReference>
<dbReference type="InterPro" id="IPR003439">
    <property type="entry name" value="ABC_transporter-like_ATP-bd"/>
</dbReference>